<evidence type="ECO:0000259" key="10">
    <source>
        <dbReference type="PROSITE" id="PS50522"/>
    </source>
</evidence>
<evidence type="ECO:0000256" key="6">
    <source>
        <dbReference type="ARBA" id="ARBA00022953"/>
    </source>
</evidence>
<evidence type="ECO:0000256" key="2">
    <source>
        <dbReference type="ARBA" id="ARBA00022484"/>
    </source>
</evidence>
<dbReference type="InterPro" id="IPR005093">
    <property type="entry name" value="RNArep_beta"/>
</dbReference>
<dbReference type="SUPFAM" id="SSF56672">
    <property type="entry name" value="DNA/RNA polymerases"/>
    <property type="match status" value="1"/>
</dbReference>
<evidence type="ECO:0000256" key="4">
    <source>
        <dbReference type="ARBA" id="ARBA00022695"/>
    </source>
</evidence>
<dbReference type="GO" id="GO:0046872">
    <property type="term" value="F:metal ion binding"/>
    <property type="evidence" value="ECO:0007669"/>
    <property type="project" value="UniProtKB-KW"/>
</dbReference>
<dbReference type="PROSITE" id="PS50522">
    <property type="entry name" value="RDRP_PHAGE"/>
    <property type="match status" value="1"/>
</dbReference>
<keyword evidence="2 11" id="KW-0696">RNA-directed RNA polymerase</keyword>
<dbReference type="EMBL" id="BK014140">
    <property type="protein sequence ID" value="DAD52561.1"/>
    <property type="molecule type" value="Genomic_RNA"/>
</dbReference>
<feature type="binding site" evidence="9">
    <location>
        <position position="248"/>
    </location>
    <ligand>
        <name>Mg(2+)</name>
        <dbReference type="ChEBI" id="CHEBI:18420"/>
        <label>2</label>
    </ligand>
</feature>
<keyword evidence="12" id="KW-1185">Reference proteome</keyword>
<protein>
    <recommendedName>
        <fullName evidence="1">RNA-directed RNA polymerase</fullName>
        <ecNumber evidence="1">2.7.7.48</ecNumber>
    </recommendedName>
    <alternativeName>
        <fullName evidence="7">RNA replicase beta chain</fullName>
    </alternativeName>
</protein>
<dbReference type="GO" id="GO:0000166">
    <property type="term" value="F:nucleotide binding"/>
    <property type="evidence" value="ECO:0007669"/>
    <property type="project" value="UniProtKB-KW"/>
</dbReference>
<dbReference type="Pfam" id="PF03431">
    <property type="entry name" value="RNA_replicase_B"/>
    <property type="match status" value="2"/>
</dbReference>
<keyword evidence="4" id="KW-0548">Nucleotidyltransferase</keyword>
<dbReference type="RefSeq" id="YP_010768729.1">
    <property type="nucleotide sequence ID" value="NC_073775.1"/>
</dbReference>
<comment type="cofactor">
    <cofactor evidence="9">
        <name>Mg(2+)</name>
        <dbReference type="ChEBI" id="CHEBI:18420"/>
    </cofactor>
    <text evidence="9">Binds 2 Mg(2+) per subunit.</text>
</comment>
<evidence type="ECO:0000313" key="11">
    <source>
        <dbReference type="EMBL" id="DAD52561.1"/>
    </source>
</evidence>
<dbReference type="GO" id="GO:0039694">
    <property type="term" value="P:viral RNA genome replication"/>
    <property type="evidence" value="ECO:0007669"/>
    <property type="project" value="InterPro"/>
</dbReference>
<dbReference type="Proteomes" id="UP000680903">
    <property type="component" value="Segment"/>
</dbReference>
<keyword evidence="9" id="KW-0479">Metal-binding</keyword>
<name>A0A8S5L4G0_9VIRU</name>
<keyword evidence="3" id="KW-0808">Transferase</keyword>
<dbReference type="InterPro" id="IPR007096">
    <property type="entry name" value="RNA-dir_Rpol_cat_phage"/>
</dbReference>
<keyword evidence="6" id="KW-0693">Viral RNA replication</keyword>
<evidence type="ECO:0000256" key="1">
    <source>
        <dbReference type="ARBA" id="ARBA00012494"/>
    </source>
</evidence>
<accession>A0A8S5L4G0</accession>
<evidence type="ECO:0000256" key="8">
    <source>
        <dbReference type="ARBA" id="ARBA00048744"/>
    </source>
</evidence>
<organism evidence="11 12">
    <name type="scientific">ssRNA phage SRR6960509_2</name>
    <dbReference type="NCBI Taxonomy" id="2786529"/>
    <lineage>
        <taxon>Viruses</taxon>
        <taxon>Riboviria</taxon>
        <taxon>Orthornavirae</taxon>
        <taxon>Lenarviricota</taxon>
        <taxon>Leviviricetes</taxon>
        <taxon>Norzivirales</taxon>
        <taxon>Atkinsviridae</taxon>
        <taxon>Diydovirus</taxon>
        <taxon>Diydovirus borborovicinum</taxon>
    </lineage>
</organism>
<gene>
    <name evidence="11" type="primary">SRR6960509_2_4</name>
</gene>
<proteinExistence type="predicted"/>
<evidence type="ECO:0000256" key="5">
    <source>
        <dbReference type="ARBA" id="ARBA00022741"/>
    </source>
</evidence>
<feature type="binding site" evidence="9">
    <location>
        <position position="358"/>
    </location>
    <ligand>
        <name>Mg(2+)</name>
        <dbReference type="ChEBI" id="CHEBI:18420"/>
        <label>2</label>
    </ligand>
</feature>
<sequence>MSRRVRLDYVLLKRLATAELPLTDDFIRSDMSLSQVDALQGASAIFKKLEDLVSPTAERRATEKFLACNAQCKDFVLEPRQLYDDVLIETVKYNLERWLHPDGLPISRHSLFEQGCLGVGSNVGVKENNFYTKMFDSTLSSPNSQLYDIYRQSASFHPTWVQAEKARSAMRGERVVDVGNLSFAPKQFDIKRTIISETVLGMFYQRGLGLAIDECTERATGINLSDQPDINREMARIGSLDGSFATIDLVSASDCKALTLCKAILPRYLVTWLERLRTRYVRRPDGVVEELSMVSSMGNGFTFSLQTIVFAAIVVSCYHVLGIEPKRPRSYGPTQTGVPGMEFRRKSKIGNYGVFGDDIVVRRDAYHYVCHALELFGYTVNVAKSFNVGGFRESCGADYWCGHLVRGVYIKNLQYTSDCYSAINRLIKWSSRTGICVDFLVSYLAAKVRFLPIPPRDGDAEGILVPYSRSGLSFYSITTRSLLYRALTEVDETYKLPDESGKYNRKKMYKGFKVNPMGILISVLGGHVRDGQIPVTRKGERVPRSKVLQRSVPSWDHIPKAASSKDELGDAWFSVAEGYIDRCFPDHSS</sequence>
<dbReference type="InterPro" id="IPR043502">
    <property type="entry name" value="DNA/RNA_pol_sf"/>
</dbReference>
<dbReference type="GO" id="GO:0003968">
    <property type="term" value="F:RNA-directed RNA polymerase activity"/>
    <property type="evidence" value="ECO:0007669"/>
    <property type="project" value="UniProtKB-KW"/>
</dbReference>
<reference evidence="11" key="1">
    <citation type="submission" date="2020-09" db="EMBL/GenBank/DDBJ databases">
        <title>Leviviricetes taxonomy.</title>
        <authorList>
            <person name="Stockdale S.R."/>
            <person name="Callanan J."/>
            <person name="Adriaenssens E.M."/>
            <person name="Kuhn J.H."/>
            <person name="Rumnieks J."/>
            <person name="Shkoporov A."/>
            <person name="Draper L.A."/>
            <person name="Ross P."/>
            <person name="Hill C."/>
        </authorList>
    </citation>
    <scope>NUCLEOTIDE SEQUENCE</scope>
</reference>
<dbReference type="GeneID" id="80396904"/>
<evidence type="ECO:0000256" key="7">
    <source>
        <dbReference type="ARBA" id="ARBA00030248"/>
    </source>
</evidence>
<keyword evidence="9" id="KW-0460">Magnesium</keyword>
<keyword evidence="5" id="KW-0547">Nucleotide-binding</keyword>
<evidence type="ECO:0000256" key="9">
    <source>
        <dbReference type="PIRSR" id="PIRSR605093-1"/>
    </source>
</evidence>
<evidence type="ECO:0000313" key="12">
    <source>
        <dbReference type="Proteomes" id="UP000680903"/>
    </source>
</evidence>
<dbReference type="KEGG" id="vg:80396904"/>
<feature type="domain" description="RdRp catalytic" evidence="10">
    <location>
        <begin position="233"/>
        <end position="389"/>
    </location>
</feature>
<evidence type="ECO:0000256" key="3">
    <source>
        <dbReference type="ARBA" id="ARBA00022679"/>
    </source>
</evidence>
<dbReference type="EC" id="2.7.7.48" evidence="1"/>
<feature type="binding site" evidence="9">
    <location>
        <position position="357"/>
    </location>
    <ligand>
        <name>Mg(2+)</name>
        <dbReference type="ChEBI" id="CHEBI:18420"/>
        <label>2</label>
    </ligand>
</feature>
<comment type="catalytic activity">
    <reaction evidence="8">
        <text>RNA(n) + a ribonucleoside 5'-triphosphate = RNA(n+1) + diphosphate</text>
        <dbReference type="Rhea" id="RHEA:21248"/>
        <dbReference type="Rhea" id="RHEA-COMP:14527"/>
        <dbReference type="Rhea" id="RHEA-COMP:17342"/>
        <dbReference type="ChEBI" id="CHEBI:33019"/>
        <dbReference type="ChEBI" id="CHEBI:61557"/>
        <dbReference type="ChEBI" id="CHEBI:140395"/>
        <dbReference type="EC" id="2.7.7.48"/>
    </reaction>
</comment>